<reference evidence="1 2" key="1">
    <citation type="submission" date="2019-01" db="EMBL/GenBank/DDBJ databases">
        <authorList>
            <person name="Cong C."/>
            <person name="Yuan Y."/>
            <person name="Xu Y."/>
            <person name="Wang L."/>
            <person name="Li X."/>
        </authorList>
    </citation>
    <scope>NUCLEOTIDE SEQUENCE [LARGE SCALE GENOMIC DNA]</scope>
    <source>
        <strain evidence="1">Sewage</strain>
    </source>
</reference>
<name>A0A411AVK4_9CAUD</name>
<sequence>MTNGKFLLVLGLNALVSLAITLGVTDFMLTQRDKVDEDAPVSISVTEYIYPEAKERAERNKVLAEAEVIRQQANLDEALSKYSGVEVFDAYKLNDIIEAKLQIEEGKRFCNASGASLVKIKFYQMTSPYIKCSNGVIDK</sequence>
<keyword evidence="2" id="KW-1185">Reference proteome</keyword>
<evidence type="ECO:0000313" key="1">
    <source>
        <dbReference type="EMBL" id="QAX92119.1"/>
    </source>
</evidence>
<evidence type="ECO:0000313" key="2">
    <source>
        <dbReference type="Proteomes" id="UP000289847"/>
    </source>
</evidence>
<dbReference type="EMBL" id="MK370036">
    <property type="protein sequence ID" value="QAX92119.1"/>
    <property type="molecule type" value="Genomic_DNA"/>
</dbReference>
<dbReference type="Proteomes" id="UP000289847">
    <property type="component" value="Segment"/>
</dbReference>
<dbReference type="RefSeq" id="YP_009819306.1">
    <property type="nucleotide sequence ID" value="NC_048149.1"/>
</dbReference>
<accession>A0A411AVK4</accession>
<organism evidence="1 2">
    <name type="scientific">Salmonella phage 1-23</name>
    <dbReference type="NCBI Taxonomy" id="2508061"/>
    <lineage>
        <taxon>Viruses</taxon>
        <taxon>Duplodnaviria</taxon>
        <taxon>Heunggongvirae</taxon>
        <taxon>Uroviricota</taxon>
        <taxon>Caudoviricetes</taxon>
        <taxon>Demerecviridae</taxon>
        <taxon>Markadamsvirinae</taxon>
        <taxon>Epseptimavirus</taxon>
        <taxon>Epseptimavirus ev123</taxon>
    </lineage>
</organism>
<protein>
    <submittedName>
        <fullName evidence="1">Uncharacterized protein</fullName>
    </submittedName>
</protein>
<proteinExistence type="predicted"/>
<dbReference type="KEGG" id="vg:55010709"/>
<dbReference type="GeneID" id="55010709"/>